<dbReference type="AlphaFoldDB" id="A0A6J6P3E4"/>
<evidence type="ECO:0000256" key="1">
    <source>
        <dbReference type="ARBA" id="ARBA00022490"/>
    </source>
</evidence>
<evidence type="ECO:0000313" key="3">
    <source>
        <dbReference type="EMBL" id="CAB4693276.1"/>
    </source>
</evidence>
<evidence type="ECO:0000256" key="2">
    <source>
        <dbReference type="ARBA" id="ARBA00023150"/>
    </source>
</evidence>
<dbReference type="PANTHER" id="PTHR30592:SF1">
    <property type="entry name" value="SULFUR CARRIER PROTEIN FDHD"/>
    <property type="match status" value="1"/>
</dbReference>
<dbReference type="Pfam" id="PF02634">
    <property type="entry name" value="FdhD-NarQ"/>
    <property type="match status" value="1"/>
</dbReference>
<keyword evidence="1" id="KW-0963">Cytoplasm</keyword>
<dbReference type="SUPFAM" id="SSF53927">
    <property type="entry name" value="Cytidine deaminase-like"/>
    <property type="match status" value="1"/>
</dbReference>
<protein>
    <submittedName>
        <fullName evidence="3">Unannotated protein</fullName>
    </submittedName>
</protein>
<dbReference type="GO" id="GO:0016783">
    <property type="term" value="F:sulfurtransferase activity"/>
    <property type="evidence" value="ECO:0007669"/>
    <property type="project" value="InterPro"/>
</dbReference>
<reference evidence="3" key="1">
    <citation type="submission" date="2020-05" db="EMBL/GenBank/DDBJ databases">
        <authorList>
            <person name="Chiriac C."/>
            <person name="Salcher M."/>
            <person name="Ghai R."/>
            <person name="Kavagutti S V."/>
        </authorList>
    </citation>
    <scope>NUCLEOTIDE SEQUENCE</scope>
</reference>
<accession>A0A6J6P3E4</accession>
<dbReference type="InterPro" id="IPR016193">
    <property type="entry name" value="Cytidine_deaminase-like"/>
</dbReference>
<name>A0A6J6P3E4_9ZZZZ</name>
<dbReference type="Gene3D" id="3.40.140.10">
    <property type="entry name" value="Cytidine Deaminase, domain 2"/>
    <property type="match status" value="1"/>
</dbReference>
<dbReference type="Gene3D" id="3.10.20.10">
    <property type="match status" value="1"/>
</dbReference>
<dbReference type="PIRSF" id="PIRSF015626">
    <property type="entry name" value="FdhD"/>
    <property type="match status" value="1"/>
</dbReference>
<sequence>MTEESSSVPSSIARVSAIRSDRGKTLESVIVEEPLEIRVAQGEEESRIAITMRTPGNDLELAVGFLLSEGLISGKNDVIKARICGDRSLTPRQRSNVVIVEVSPDLPPPARVLDRRFTMSSACGVCGSTSLSDLHERGVVRVAVPPRTFEEEVALIESLKPHQKLFAKTGALHGVALVDERAVLRFVREDVGRHNAVDKAIGAALLEGIDPAGWSLLLSGRVGFEIVAKAVVAGISTIVAVSAPTSLAIELATEFGVRVIGFAREGRGTQYC</sequence>
<dbReference type="GO" id="GO:0006777">
    <property type="term" value="P:Mo-molybdopterin cofactor biosynthetic process"/>
    <property type="evidence" value="ECO:0007669"/>
    <property type="project" value="UniProtKB-KW"/>
</dbReference>
<dbReference type="NCBIfam" id="TIGR00129">
    <property type="entry name" value="fdhD_narQ"/>
    <property type="match status" value="1"/>
</dbReference>
<organism evidence="3">
    <name type="scientific">freshwater metagenome</name>
    <dbReference type="NCBI Taxonomy" id="449393"/>
    <lineage>
        <taxon>unclassified sequences</taxon>
        <taxon>metagenomes</taxon>
        <taxon>ecological metagenomes</taxon>
    </lineage>
</organism>
<dbReference type="PANTHER" id="PTHR30592">
    <property type="entry name" value="FORMATE DEHYDROGENASE"/>
    <property type="match status" value="1"/>
</dbReference>
<dbReference type="HAMAP" id="MF_00187">
    <property type="entry name" value="FdhD"/>
    <property type="match status" value="1"/>
</dbReference>
<dbReference type="InterPro" id="IPR003786">
    <property type="entry name" value="FdhD"/>
</dbReference>
<proteinExistence type="inferred from homology"/>
<dbReference type="EMBL" id="CAEZXW010000005">
    <property type="protein sequence ID" value="CAB4693276.1"/>
    <property type="molecule type" value="Genomic_DNA"/>
</dbReference>
<keyword evidence="2" id="KW-0501">Molybdenum cofactor biosynthesis</keyword>
<gene>
    <name evidence="3" type="ORF">UFOPK2593_00189</name>
</gene>